<evidence type="ECO:0000313" key="4">
    <source>
        <dbReference type="Proteomes" id="UP001057381"/>
    </source>
</evidence>
<dbReference type="EMBL" id="CP073809">
    <property type="protein sequence ID" value="UTH14864.1"/>
    <property type="molecule type" value="Genomic_DNA"/>
</dbReference>
<accession>A0A9Q9F3X9</accession>
<dbReference type="Proteomes" id="UP001057381">
    <property type="component" value="Chromosome"/>
</dbReference>
<dbReference type="GO" id="GO:0006310">
    <property type="term" value="P:DNA recombination"/>
    <property type="evidence" value="ECO:0007669"/>
    <property type="project" value="UniProtKB-KW"/>
</dbReference>
<evidence type="ECO:0000256" key="1">
    <source>
        <dbReference type="ARBA" id="ARBA00023172"/>
    </source>
</evidence>
<name>A0A9Q9F3X9_9STAP</name>
<dbReference type="InterPro" id="IPR013762">
    <property type="entry name" value="Integrase-like_cat_sf"/>
</dbReference>
<dbReference type="InterPro" id="IPR002104">
    <property type="entry name" value="Integrase_catalytic"/>
</dbReference>
<dbReference type="GO" id="GO:0015074">
    <property type="term" value="P:DNA integration"/>
    <property type="evidence" value="ECO:0007669"/>
    <property type="project" value="InterPro"/>
</dbReference>
<evidence type="ECO:0000313" key="3">
    <source>
        <dbReference type="EMBL" id="UTH14864.1"/>
    </source>
</evidence>
<dbReference type="InterPro" id="IPR011010">
    <property type="entry name" value="DNA_brk_join_enz"/>
</dbReference>
<dbReference type="KEGG" id="mequ:KFV11_04955"/>
<sequence length="60" mass="6955">MDKHITTHTLRHTHISLLSQQGTSLKAIMERIGHSDHRTTLQFYSHVTEKMDKLEAVKIC</sequence>
<feature type="domain" description="Tyr recombinase" evidence="2">
    <location>
        <begin position="1"/>
        <end position="59"/>
    </location>
</feature>
<evidence type="ECO:0000259" key="2">
    <source>
        <dbReference type="PROSITE" id="PS51898"/>
    </source>
</evidence>
<dbReference type="Pfam" id="PF00589">
    <property type="entry name" value="Phage_integrase"/>
    <property type="match status" value="1"/>
</dbReference>
<dbReference type="Gene3D" id="1.10.443.10">
    <property type="entry name" value="Intergrase catalytic core"/>
    <property type="match status" value="1"/>
</dbReference>
<dbReference type="GO" id="GO:0003677">
    <property type="term" value="F:DNA binding"/>
    <property type="evidence" value="ECO:0007669"/>
    <property type="project" value="InterPro"/>
</dbReference>
<keyword evidence="1" id="KW-0233">DNA recombination</keyword>
<dbReference type="SUPFAM" id="SSF56349">
    <property type="entry name" value="DNA breaking-rejoining enzymes"/>
    <property type="match status" value="1"/>
</dbReference>
<dbReference type="PROSITE" id="PS51898">
    <property type="entry name" value="TYR_RECOMBINASE"/>
    <property type="match status" value="1"/>
</dbReference>
<protein>
    <submittedName>
        <fullName evidence="3">Tyrosine-type recombinase/integrase</fullName>
    </submittedName>
</protein>
<proteinExistence type="predicted"/>
<dbReference type="AlphaFoldDB" id="A0A9Q9F3X9"/>
<organism evidence="3 4">
    <name type="scientific">Macrococcus equipercicus</name>
    <dbReference type="NCBI Taxonomy" id="69967"/>
    <lineage>
        <taxon>Bacteria</taxon>
        <taxon>Bacillati</taxon>
        <taxon>Bacillota</taxon>
        <taxon>Bacilli</taxon>
        <taxon>Bacillales</taxon>
        <taxon>Staphylococcaceae</taxon>
        <taxon>Macrococcus</taxon>
    </lineage>
</organism>
<gene>
    <name evidence="3" type="ORF">KFV11_04955</name>
</gene>
<reference evidence="3" key="1">
    <citation type="submission" date="2021-04" db="EMBL/GenBank/DDBJ databases">
        <title>Complete Genome Sequences of Macrococcus spp. from dog and cattle.</title>
        <authorList>
            <person name="Schwendener S."/>
            <person name="Perreten V."/>
        </authorList>
    </citation>
    <scope>NUCLEOTIDE SEQUENCE</scope>
    <source>
        <strain evidence="3">Epi0143-OL</strain>
    </source>
</reference>